<sequence length="429" mass="47674">MSAWEAAWDAAQPRLSALRTALSGYDNHRTPAPINRVVQLDAEILDQELVSVLQEPLNRSLVLIDEGWKGKFEPELTFLIHAALYKLSVWNSGASYGAKLQDLRYTVKGKGTSGPLTPSGLPRRVLLIHGALTLLAPYLHTRLRAYGLSHAWPDAPASDIRRRTWDFLVACESSYTALSLANFVAFLSNGRFRTLADRILQLQLAPSRPQVQRDVSYEFMNRQMVWHAFTEFLLFLLPLINARKLRRRFNKLTAALVSLPSQIIPGQSSRKDSAALPTLGKYHALGQDQCAICAETAALNLNLADDVNVFSAPRDGPEGEPPAFPVTNPYITSCGHIYCYACIAARLMDEDSEAGWECLRCMTVVKEADRYIPGKRYQGDRDDSEASDFGADGSSEYEFSSEFGENTTDLSGSFTSSAFGRFDRMSDDE</sequence>
<evidence type="ECO:0000256" key="7">
    <source>
        <dbReference type="ARBA" id="ARBA00022723"/>
    </source>
</evidence>
<dbReference type="Gene3D" id="3.30.40.10">
    <property type="entry name" value="Zinc/RING finger domain, C3HC4 (zinc finger)"/>
    <property type="match status" value="1"/>
</dbReference>
<keyword evidence="21" id="KW-1185">Reference proteome</keyword>
<evidence type="ECO:0000256" key="5">
    <source>
        <dbReference type="ARBA" id="ARBA00022679"/>
    </source>
</evidence>
<dbReference type="InterPro" id="IPR006845">
    <property type="entry name" value="Pex_N"/>
</dbReference>
<evidence type="ECO:0000313" key="21">
    <source>
        <dbReference type="Proteomes" id="UP000054007"/>
    </source>
</evidence>
<evidence type="ECO:0000256" key="17">
    <source>
        <dbReference type="ARBA" id="ARBA00034523"/>
    </source>
</evidence>
<feature type="region of interest" description="Disordered" evidence="18">
    <location>
        <begin position="374"/>
        <end position="429"/>
    </location>
</feature>
<dbReference type="InterPro" id="IPR025654">
    <property type="entry name" value="PEX2/10"/>
</dbReference>
<dbReference type="SUPFAM" id="SSF57850">
    <property type="entry name" value="RING/U-box"/>
    <property type="match status" value="1"/>
</dbReference>
<keyword evidence="6" id="KW-0812">Transmembrane</keyword>
<keyword evidence="11" id="KW-0653">Protein transport</keyword>
<comment type="catalytic activity">
    <reaction evidence="16">
        <text>[E2 ubiquitin-conjugating enzyme]-S-ubiquitinyl-L-cysteine + [acceptor protein]-L-cysteine = [E2 ubiquitin-conjugating enzyme]-L-cysteine + [acceptor protein]-S-ubiquitinyl-L-cysteine.</text>
        <dbReference type="EC" id="2.3.2.36"/>
    </reaction>
</comment>
<comment type="pathway">
    <text evidence="2">Protein modification; protein ubiquitination.</text>
</comment>
<dbReference type="PANTHER" id="PTHR48178">
    <property type="entry name" value="PEROXISOME BIOGENESIS FACTOR 2"/>
    <property type="match status" value="1"/>
</dbReference>
<evidence type="ECO:0000256" key="9">
    <source>
        <dbReference type="ARBA" id="ARBA00022786"/>
    </source>
</evidence>
<name>A0A0D7BWU9_9AGAR</name>
<evidence type="ECO:0000256" key="10">
    <source>
        <dbReference type="ARBA" id="ARBA00022833"/>
    </source>
</evidence>
<dbReference type="PROSITE" id="PS00518">
    <property type="entry name" value="ZF_RING_1"/>
    <property type="match status" value="1"/>
</dbReference>
<organism evidence="20 21">
    <name type="scientific">Cylindrobasidium torrendii FP15055 ss-10</name>
    <dbReference type="NCBI Taxonomy" id="1314674"/>
    <lineage>
        <taxon>Eukaryota</taxon>
        <taxon>Fungi</taxon>
        <taxon>Dikarya</taxon>
        <taxon>Basidiomycota</taxon>
        <taxon>Agaricomycotina</taxon>
        <taxon>Agaricomycetes</taxon>
        <taxon>Agaricomycetidae</taxon>
        <taxon>Agaricales</taxon>
        <taxon>Marasmiineae</taxon>
        <taxon>Physalacriaceae</taxon>
        <taxon>Cylindrobasidium</taxon>
    </lineage>
</organism>
<keyword evidence="13" id="KW-0472">Membrane</keyword>
<evidence type="ECO:0000256" key="2">
    <source>
        <dbReference type="ARBA" id="ARBA00004906"/>
    </source>
</evidence>
<evidence type="ECO:0000256" key="18">
    <source>
        <dbReference type="SAM" id="MobiDB-lite"/>
    </source>
</evidence>
<keyword evidence="10" id="KW-0862">Zinc</keyword>
<evidence type="ECO:0000256" key="11">
    <source>
        <dbReference type="ARBA" id="ARBA00022927"/>
    </source>
</evidence>
<dbReference type="GO" id="GO:0016567">
    <property type="term" value="P:protein ubiquitination"/>
    <property type="evidence" value="ECO:0007669"/>
    <property type="project" value="UniProtKB-ARBA"/>
</dbReference>
<proteinExistence type="inferred from homology"/>
<dbReference type="GO" id="GO:0016562">
    <property type="term" value="P:protein import into peroxisome matrix, receptor recycling"/>
    <property type="evidence" value="ECO:0007669"/>
    <property type="project" value="UniProtKB-ARBA"/>
</dbReference>
<dbReference type="EMBL" id="KN880432">
    <property type="protein sequence ID" value="KIY74131.1"/>
    <property type="molecule type" value="Genomic_DNA"/>
</dbReference>
<evidence type="ECO:0000259" key="19">
    <source>
        <dbReference type="SMART" id="SM00184"/>
    </source>
</evidence>
<dbReference type="Pfam" id="PF04757">
    <property type="entry name" value="Pex2_Pex12"/>
    <property type="match status" value="1"/>
</dbReference>
<dbReference type="InterPro" id="IPR013083">
    <property type="entry name" value="Znf_RING/FYVE/PHD"/>
</dbReference>
<gene>
    <name evidence="20" type="ORF">CYLTODRAFT_416390</name>
</gene>
<evidence type="ECO:0000256" key="12">
    <source>
        <dbReference type="ARBA" id="ARBA00022989"/>
    </source>
</evidence>
<dbReference type="OrthoDB" id="1701437at2759"/>
<dbReference type="EC" id="2.3.2.36" evidence="17"/>
<feature type="compositionally biased region" description="Polar residues" evidence="18">
    <location>
        <begin position="406"/>
        <end position="418"/>
    </location>
</feature>
<evidence type="ECO:0000256" key="6">
    <source>
        <dbReference type="ARBA" id="ARBA00022692"/>
    </source>
</evidence>
<dbReference type="SMART" id="SM00184">
    <property type="entry name" value="RING"/>
    <property type="match status" value="1"/>
</dbReference>
<dbReference type="GO" id="GO:0008270">
    <property type="term" value="F:zinc ion binding"/>
    <property type="evidence" value="ECO:0007669"/>
    <property type="project" value="UniProtKB-KW"/>
</dbReference>
<keyword evidence="8" id="KW-0863">Zinc-finger</keyword>
<evidence type="ECO:0000256" key="15">
    <source>
        <dbReference type="ARBA" id="ARBA00032511"/>
    </source>
</evidence>
<comment type="similarity">
    <text evidence="3">Belongs to the pex2/pex10/pex12 family.</text>
</comment>
<keyword evidence="4" id="KW-0813">Transport</keyword>
<keyword evidence="7" id="KW-0479">Metal-binding</keyword>
<protein>
    <recommendedName>
        <fullName evidence="17">RING-type E3 ubiquitin transferase (cysteine targeting)</fullName>
        <ecNumber evidence="17">2.3.2.36</ecNumber>
    </recommendedName>
    <alternativeName>
        <fullName evidence="15">Peroxin-2</fullName>
    </alternativeName>
</protein>
<dbReference type="AlphaFoldDB" id="A0A0D7BWU9"/>
<evidence type="ECO:0000256" key="13">
    <source>
        <dbReference type="ARBA" id="ARBA00023136"/>
    </source>
</evidence>
<evidence type="ECO:0000256" key="8">
    <source>
        <dbReference type="ARBA" id="ARBA00022771"/>
    </source>
</evidence>
<reference evidence="20 21" key="1">
    <citation type="journal article" date="2015" name="Fungal Genet. Biol.">
        <title>Evolution of novel wood decay mechanisms in Agaricales revealed by the genome sequences of Fistulina hepatica and Cylindrobasidium torrendii.</title>
        <authorList>
            <person name="Floudas D."/>
            <person name="Held B.W."/>
            <person name="Riley R."/>
            <person name="Nagy L.G."/>
            <person name="Koehler G."/>
            <person name="Ransdell A.S."/>
            <person name="Younus H."/>
            <person name="Chow J."/>
            <person name="Chiniquy J."/>
            <person name="Lipzen A."/>
            <person name="Tritt A."/>
            <person name="Sun H."/>
            <person name="Haridas S."/>
            <person name="LaButti K."/>
            <person name="Ohm R.A."/>
            <person name="Kues U."/>
            <person name="Blanchette R.A."/>
            <person name="Grigoriev I.V."/>
            <person name="Minto R.E."/>
            <person name="Hibbett D.S."/>
        </authorList>
    </citation>
    <scope>NUCLEOTIDE SEQUENCE [LARGE SCALE GENOMIC DNA]</scope>
    <source>
        <strain evidence="20 21">FP15055 ss-10</strain>
    </source>
</reference>
<dbReference type="InterPro" id="IPR001841">
    <property type="entry name" value="Znf_RING"/>
</dbReference>
<evidence type="ECO:0000256" key="16">
    <source>
        <dbReference type="ARBA" id="ARBA00034438"/>
    </source>
</evidence>
<dbReference type="GO" id="GO:0061630">
    <property type="term" value="F:ubiquitin protein ligase activity"/>
    <property type="evidence" value="ECO:0007669"/>
    <property type="project" value="UniProtKB-EC"/>
</dbReference>
<evidence type="ECO:0000313" key="20">
    <source>
        <dbReference type="EMBL" id="KIY74131.1"/>
    </source>
</evidence>
<dbReference type="Proteomes" id="UP000054007">
    <property type="component" value="Unassembled WGS sequence"/>
</dbReference>
<evidence type="ECO:0000256" key="14">
    <source>
        <dbReference type="ARBA" id="ARBA00023140"/>
    </source>
</evidence>
<evidence type="ECO:0000256" key="4">
    <source>
        <dbReference type="ARBA" id="ARBA00022448"/>
    </source>
</evidence>
<keyword evidence="9" id="KW-0833">Ubl conjugation pathway</keyword>
<keyword evidence="5" id="KW-0808">Transferase</keyword>
<keyword evidence="14" id="KW-0576">Peroxisome</keyword>
<dbReference type="PANTHER" id="PTHR48178:SF1">
    <property type="entry name" value="PEROXISOME BIOGENESIS FACTOR 2"/>
    <property type="match status" value="1"/>
</dbReference>
<feature type="domain" description="RING-type" evidence="19">
    <location>
        <begin position="290"/>
        <end position="361"/>
    </location>
</feature>
<dbReference type="STRING" id="1314674.A0A0D7BWU9"/>
<evidence type="ECO:0000256" key="3">
    <source>
        <dbReference type="ARBA" id="ARBA00008704"/>
    </source>
</evidence>
<accession>A0A0D7BWU9</accession>
<keyword evidence="12" id="KW-1133">Transmembrane helix</keyword>
<comment type="subcellular location">
    <subcellularLocation>
        <location evidence="1">Peroxisome membrane</location>
        <topology evidence="1">Multi-pass membrane protein</topology>
    </subcellularLocation>
</comment>
<feature type="compositionally biased region" description="Low complexity" evidence="18">
    <location>
        <begin position="393"/>
        <end position="405"/>
    </location>
</feature>
<evidence type="ECO:0000256" key="1">
    <source>
        <dbReference type="ARBA" id="ARBA00004585"/>
    </source>
</evidence>
<dbReference type="GO" id="GO:0005778">
    <property type="term" value="C:peroxisomal membrane"/>
    <property type="evidence" value="ECO:0007669"/>
    <property type="project" value="UniProtKB-SubCell"/>
</dbReference>
<dbReference type="InterPro" id="IPR017907">
    <property type="entry name" value="Znf_RING_CS"/>
</dbReference>